<gene>
    <name evidence="2" type="ordered locus">MSWAN_1012</name>
</gene>
<proteinExistence type="predicted"/>
<dbReference type="AlphaFoldDB" id="F6D395"/>
<protein>
    <submittedName>
        <fullName evidence="2">Uncharacterized protein</fullName>
    </submittedName>
</protein>
<feature type="region of interest" description="Disordered" evidence="1">
    <location>
        <begin position="1"/>
        <end position="23"/>
    </location>
</feature>
<dbReference type="RefSeq" id="WP_013825537.1">
    <property type="nucleotide sequence ID" value="NC_015574.1"/>
</dbReference>
<evidence type="ECO:0000256" key="1">
    <source>
        <dbReference type="SAM" id="MobiDB-lite"/>
    </source>
</evidence>
<organism evidence="2 3">
    <name type="scientific">Methanobacterium paludis (strain DSM 25820 / JCM 18151 / SWAN1)</name>
    <dbReference type="NCBI Taxonomy" id="868131"/>
    <lineage>
        <taxon>Archaea</taxon>
        <taxon>Methanobacteriati</taxon>
        <taxon>Methanobacteriota</taxon>
        <taxon>Methanomada group</taxon>
        <taxon>Methanobacteria</taxon>
        <taxon>Methanobacteriales</taxon>
        <taxon>Methanobacteriaceae</taxon>
        <taxon>Methanobacterium</taxon>
    </lineage>
</organism>
<dbReference type="GeneID" id="10668515"/>
<sequence>MVENTENENKDLKKENENLKNELTKEGAEKFEVSNAGHLLDFDFGIRHVTIGRTIQGFNIEIKTNLDNENVKEISSIKQFLSKEDQDFLFKPLKFHHEGNIKENLPEFIKKLKELNN</sequence>
<dbReference type="Proteomes" id="UP000009231">
    <property type="component" value="Chromosome"/>
</dbReference>
<reference evidence="2 3" key="1">
    <citation type="journal article" date="2014" name="Int. J. Syst. Evol. Microbiol.">
        <title>Methanobacterium paludis sp. nov. and a novel strain of Methanobacterium lacus isolated from northern peatlands.</title>
        <authorList>
            <person name="Cadillo-Quiroz H."/>
            <person name="Brauer S.L."/>
            <person name="Goodson N."/>
            <person name="Yavitt J.B."/>
            <person name="Zinder S.H."/>
        </authorList>
    </citation>
    <scope>NUCLEOTIDE SEQUENCE [LARGE SCALE GENOMIC DNA]</scope>
    <source>
        <strain evidence="3">DSM 25820 / JCM 18151 / SWAN1</strain>
    </source>
</reference>
<feature type="compositionally biased region" description="Basic and acidic residues" evidence="1">
    <location>
        <begin position="7"/>
        <end position="23"/>
    </location>
</feature>
<name>F6D395_METPW</name>
<evidence type="ECO:0000313" key="2">
    <source>
        <dbReference type="EMBL" id="AEG18035.1"/>
    </source>
</evidence>
<keyword evidence="3" id="KW-1185">Reference proteome</keyword>
<accession>F6D395</accession>
<dbReference type="EMBL" id="CP002772">
    <property type="protein sequence ID" value="AEG18035.1"/>
    <property type="molecule type" value="Genomic_DNA"/>
</dbReference>
<dbReference type="KEGG" id="mew:MSWAN_1012"/>
<evidence type="ECO:0000313" key="3">
    <source>
        <dbReference type="Proteomes" id="UP000009231"/>
    </source>
</evidence>
<dbReference type="HOGENOM" id="CLU_2079442_0_0_2"/>